<gene>
    <name evidence="2" type="ORF">PCOR1329_LOCUS41922</name>
</gene>
<evidence type="ECO:0000313" key="3">
    <source>
        <dbReference type="Proteomes" id="UP001189429"/>
    </source>
</evidence>
<name>A0ABN9TSJ8_9DINO</name>
<dbReference type="InterPro" id="IPR051425">
    <property type="entry name" value="Formin_Homology"/>
</dbReference>
<evidence type="ECO:0000313" key="2">
    <source>
        <dbReference type="EMBL" id="CAK0849173.1"/>
    </source>
</evidence>
<protein>
    <submittedName>
        <fullName evidence="2">Uncharacterized protein</fullName>
    </submittedName>
</protein>
<feature type="compositionally biased region" description="Low complexity" evidence="1">
    <location>
        <begin position="326"/>
        <end position="349"/>
    </location>
</feature>
<feature type="compositionally biased region" description="Low complexity" evidence="1">
    <location>
        <begin position="357"/>
        <end position="392"/>
    </location>
</feature>
<feature type="compositionally biased region" description="Low complexity" evidence="1">
    <location>
        <begin position="585"/>
        <end position="610"/>
    </location>
</feature>
<reference evidence="2" key="1">
    <citation type="submission" date="2023-10" db="EMBL/GenBank/DDBJ databases">
        <authorList>
            <person name="Chen Y."/>
            <person name="Shah S."/>
            <person name="Dougan E. K."/>
            <person name="Thang M."/>
            <person name="Chan C."/>
        </authorList>
    </citation>
    <scope>NUCLEOTIDE SEQUENCE [LARGE SCALE GENOMIC DNA]</scope>
</reference>
<feature type="region of interest" description="Disordered" evidence="1">
    <location>
        <begin position="313"/>
        <end position="423"/>
    </location>
</feature>
<accession>A0ABN9TSJ8</accession>
<keyword evidence="3" id="KW-1185">Reference proteome</keyword>
<dbReference type="EMBL" id="CAUYUJ010015038">
    <property type="protein sequence ID" value="CAK0849173.1"/>
    <property type="molecule type" value="Genomic_DNA"/>
</dbReference>
<feature type="region of interest" description="Disordered" evidence="1">
    <location>
        <begin position="517"/>
        <end position="630"/>
    </location>
</feature>
<dbReference type="PANTHER" id="PTHR45725:SF1">
    <property type="entry name" value="DISHEVELLED ASSOCIATED ACTIVATOR OF MORPHOGENESIS, ISOFORM D"/>
    <property type="match status" value="1"/>
</dbReference>
<feature type="region of interest" description="Disordered" evidence="1">
    <location>
        <begin position="451"/>
        <end position="485"/>
    </location>
</feature>
<feature type="compositionally biased region" description="Basic residues" evidence="1">
    <location>
        <begin position="467"/>
        <end position="476"/>
    </location>
</feature>
<dbReference type="PANTHER" id="PTHR45725">
    <property type="entry name" value="FORMIN HOMOLOGY 2 FAMILY MEMBER"/>
    <property type="match status" value="1"/>
</dbReference>
<evidence type="ECO:0000256" key="1">
    <source>
        <dbReference type="SAM" id="MobiDB-lite"/>
    </source>
</evidence>
<sequence length="910" mass="96150">MEVKCETTARLKHGKIKMHEGKTGAAAAIRKVELDVKYLEYAYRREPFVLHFQSGGRLPQTAIAHRAEPGESLINRKPFYFSRAQGKTSRIECRKSTNYQNVGSAHDGEGEAHVDSTVPANTCDPKYFVAISAQGERVDQRLSRAEEALDARGRMLGGRLEAAPPASTRIGCAPTLGGIHAGMAAPAALGVAAHEEALPLCGGPLAAHCAGWPAGAGTQPVAPVMRVYQGALVPATAWQPLPTPLPSGALPGGVAHYSGLPSSAVPSSVVRGGVLSAVATPMQLYREVAAATAWAASPCAEAEAWRAAEPLAATAPARDPARAARSRSPTPTAEAWRAAEPLAATAPARDPARAARSRSPTPTDPARAARSRSPTPTAPAPGAGAGVAARGGLPTSPLRSAADHRGARPSSPQPQPRTPDADRLTDPVHLALHEEALRRDFRRRELQALGEKVRESEQQQRVANARHGLRARRQLYRQKDTRSHLEREEEILRRKAEHRGRAEERALLREIDEMRECTFRPQTNHSRQRDRSPGAGAGATAWPGARPEPRGRQSARATSGGPPASRPAPPPAAAGVDRRRPPPEASASTSAGPRRGGRAAARQRAPQLRPSCSGASVGHGEGPASAGVRQLAERQQEVVGALEILEDERQITHEELEVWHAEIRDEILREEMDRVVAMVQDVHSGHLASNEMVQRVRAMIAKGGDTESAQKALVDDLVARSQEEVQRRVHEAFEPVRAEAEANLHARELALVHELEALEAKAAALRGGALRDAAGDLGFELGLAEAVRGRLGRPLARFGEGERPLAAGGGGGAPALVHHNTPRSAAACTGALPQEPPPRAGCRSGAAGGPAAALSGEAQDAQESQSSLPADSLLVPFDSEAAHMCRIACGAPGELTTARSRAEAPQGHPC</sequence>
<proteinExistence type="predicted"/>
<dbReference type="Proteomes" id="UP001189429">
    <property type="component" value="Unassembled WGS sequence"/>
</dbReference>
<feature type="region of interest" description="Disordered" evidence="1">
    <location>
        <begin position="827"/>
        <end position="867"/>
    </location>
</feature>
<comment type="caution">
    <text evidence="2">The sequence shown here is derived from an EMBL/GenBank/DDBJ whole genome shotgun (WGS) entry which is preliminary data.</text>
</comment>
<organism evidence="2 3">
    <name type="scientific">Prorocentrum cordatum</name>
    <dbReference type="NCBI Taxonomy" id="2364126"/>
    <lineage>
        <taxon>Eukaryota</taxon>
        <taxon>Sar</taxon>
        <taxon>Alveolata</taxon>
        <taxon>Dinophyceae</taxon>
        <taxon>Prorocentrales</taxon>
        <taxon>Prorocentraceae</taxon>
        <taxon>Prorocentrum</taxon>
    </lineage>
</organism>
<feature type="compositionally biased region" description="Low complexity" evidence="1">
    <location>
        <begin position="840"/>
        <end position="853"/>
    </location>
</feature>